<comment type="caution">
    <text evidence="2">The sequence shown here is derived from an EMBL/GenBank/DDBJ whole genome shotgun (WGS) entry which is preliminary data.</text>
</comment>
<dbReference type="Proteomes" id="UP000275281">
    <property type="component" value="Unassembled WGS sequence"/>
</dbReference>
<dbReference type="AlphaFoldDB" id="A0A3N5Z920"/>
<name>A0A3N5Z920_9ALTE</name>
<dbReference type="GO" id="GO:0004312">
    <property type="term" value="F:fatty acid synthase activity"/>
    <property type="evidence" value="ECO:0007669"/>
    <property type="project" value="InterPro"/>
</dbReference>
<keyword evidence="3" id="KW-1185">Reference proteome</keyword>
<evidence type="ECO:0000313" key="2">
    <source>
        <dbReference type="EMBL" id="RPJ65608.1"/>
    </source>
</evidence>
<dbReference type="Pfam" id="PF01575">
    <property type="entry name" value="MaoC_dehydratas"/>
    <property type="match status" value="1"/>
</dbReference>
<reference evidence="2 3" key="1">
    <citation type="submission" date="2018-11" db="EMBL/GenBank/DDBJ databases">
        <authorList>
            <person name="Ye M.-Q."/>
            <person name="Du Z.-J."/>
        </authorList>
    </citation>
    <scope>NUCLEOTIDE SEQUENCE [LARGE SCALE GENOMIC DNA]</scope>
    <source>
        <strain evidence="2 3">U0105</strain>
    </source>
</reference>
<evidence type="ECO:0000313" key="3">
    <source>
        <dbReference type="Proteomes" id="UP000275281"/>
    </source>
</evidence>
<dbReference type="Gene3D" id="3.10.129.10">
    <property type="entry name" value="Hotdog Thioesterase"/>
    <property type="match status" value="1"/>
</dbReference>
<sequence length="300" mass="34208">MTTIPYLFARALFKRRRELTPDVLKKMASVSVDDPYFKVDYANYQRYELATDWPSVFTHPCYLQMASLPMQFALIMHKSSPFKALGLVHIHNQITQQPSLVQGQPFSLKVAFGKVYSHKKGVAFEVVVTAGQGGKCVYEAIGTYLERRAKFQSEYLPACEHLPLIDDNEKKPRRTLKDKHFSTNAGRHYASISGDYNPIHLSAISAKLFGFKRAIAHGMFSMACGLSIEEEMLDFRHPDEPIVVKCDFFKAILLPSMVKVQSGPLRMDRLIFMSQTLDAEENYLVIQYYRGEAARLHRGL</sequence>
<dbReference type="InterPro" id="IPR002539">
    <property type="entry name" value="MaoC-like_dom"/>
</dbReference>
<dbReference type="GO" id="GO:0005835">
    <property type="term" value="C:fatty acid synthase complex"/>
    <property type="evidence" value="ECO:0007669"/>
    <property type="project" value="InterPro"/>
</dbReference>
<dbReference type="PRINTS" id="PR01483">
    <property type="entry name" value="FASYNTHASE"/>
</dbReference>
<dbReference type="InterPro" id="IPR003965">
    <property type="entry name" value="Fatty_acid_synthase"/>
</dbReference>
<dbReference type="OrthoDB" id="9774179at2"/>
<dbReference type="InterPro" id="IPR029069">
    <property type="entry name" value="HotDog_dom_sf"/>
</dbReference>
<dbReference type="RefSeq" id="WP_124028240.1">
    <property type="nucleotide sequence ID" value="NZ_JBHRSN010000007.1"/>
</dbReference>
<dbReference type="GO" id="GO:0006633">
    <property type="term" value="P:fatty acid biosynthetic process"/>
    <property type="evidence" value="ECO:0007669"/>
    <property type="project" value="InterPro"/>
</dbReference>
<proteinExistence type="predicted"/>
<dbReference type="EMBL" id="RPOK01000004">
    <property type="protein sequence ID" value="RPJ65608.1"/>
    <property type="molecule type" value="Genomic_DNA"/>
</dbReference>
<gene>
    <name evidence="2" type="ORF">DRW07_12335</name>
</gene>
<dbReference type="SUPFAM" id="SSF54637">
    <property type="entry name" value="Thioesterase/thiol ester dehydrase-isomerase"/>
    <property type="match status" value="1"/>
</dbReference>
<dbReference type="PANTHER" id="PTHR43841">
    <property type="entry name" value="3-HYDROXYACYL-THIOESTER DEHYDRATASE HTDX-RELATED"/>
    <property type="match status" value="1"/>
</dbReference>
<dbReference type="PANTHER" id="PTHR43841:SF1">
    <property type="entry name" value="3-HYDROXYACYL-THIOESTER DEHYDRATASE X"/>
    <property type="match status" value="1"/>
</dbReference>
<feature type="domain" description="MaoC-like" evidence="1">
    <location>
        <begin position="170"/>
        <end position="260"/>
    </location>
</feature>
<evidence type="ECO:0000259" key="1">
    <source>
        <dbReference type="Pfam" id="PF01575"/>
    </source>
</evidence>
<accession>A0A3N5Z920</accession>
<organism evidence="2 3">
    <name type="scientific">Alteromonas sediminis</name>
    <dbReference type="NCBI Taxonomy" id="2259342"/>
    <lineage>
        <taxon>Bacteria</taxon>
        <taxon>Pseudomonadati</taxon>
        <taxon>Pseudomonadota</taxon>
        <taxon>Gammaproteobacteria</taxon>
        <taxon>Alteromonadales</taxon>
        <taxon>Alteromonadaceae</taxon>
        <taxon>Alteromonas/Salinimonas group</taxon>
        <taxon>Alteromonas</taxon>
    </lineage>
</organism>
<protein>
    <recommendedName>
        <fullName evidence="1">MaoC-like domain-containing protein</fullName>
    </recommendedName>
</protein>